<protein>
    <submittedName>
        <fullName evidence="2">HMGCL isoform 1</fullName>
    </submittedName>
</protein>
<feature type="compositionally biased region" description="Basic and acidic residues" evidence="1">
    <location>
        <begin position="1"/>
        <end position="10"/>
    </location>
</feature>
<feature type="region of interest" description="Disordered" evidence="1">
    <location>
        <begin position="1"/>
        <end position="45"/>
    </location>
</feature>
<dbReference type="EMBL" id="NDHI03003565">
    <property type="protein sequence ID" value="PNJ20741.1"/>
    <property type="molecule type" value="Genomic_DNA"/>
</dbReference>
<feature type="compositionally biased region" description="Polar residues" evidence="1">
    <location>
        <begin position="17"/>
        <end position="34"/>
    </location>
</feature>
<evidence type="ECO:0000256" key="1">
    <source>
        <dbReference type="SAM" id="MobiDB-lite"/>
    </source>
</evidence>
<comment type="caution">
    <text evidence="2">The sequence shown here is derived from an EMBL/GenBank/DDBJ whole genome shotgun (WGS) entry which is preliminary data.</text>
</comment>
<proteinExistence type="predicted"/>
<organism evidence="2">
    <name type="scientific">Pongo abelii</name>
    <name type="common">Sumatran orangutan</name>
    <name type="synonym">Pongo pygmaeus abelii</name>
    <dbReference type="NCBI Taxonomy" id="9601"/>
    <lineage>
        <taxon>Eukaryota</taxon>
        <taxon>Metazoa</taxon>
        <taxon>Chordata</taxon>
        <taxon>Craniata</taxon>
        <taxon>Vertebrata</taxon>
        <taxon>Euteleostomi</taxon>
        <taxon>Mammalia</taxon>
        <taxon>Eutheria</taxon>
        <taxon>Euarchontoglires</taxon>
        <taxon>Primates</taxon>
        <taxon>Haplorrhini</taxon>
        <taxon>Catarrhini</taxon>
        <taxon>Hominidae</taxon>
        <taxon>Pongo</taxon>
    </lineage>
</organism>
<reference evidence="2" key="1">
    <citation type="submission" date="2017-12" db="EMBL/GenBank/DDBJ databases">
        <title>High-resolution comparative analysis of great ape genomes.</title>
        <authorList>
            <person name="Pollen A."/>
            <person name="Hastie A."/>
            <person name="Hormozdiari F."/>
            <person name="Dougherty M."/>
            <person name="Liu R."/>
            <person name="Chaisson M."/>
            <person name="Hoppe E."/>
            <person name="Hill C."/>
            <person name="Pang A."/>
            <person name="Hillier L."/>
            <person name="Baker C."/>
            <person name="Armstrong J."/>
            <person name="Shendure J."/>
            <person name="Paten B."/>
            <person name="Wilson R."/>
            <person name="Chao H."/>
            <person name="Schneider V."/>
            <person name="Ventura M."/>
            <person name="Kronenberg Z."/>
            <person name="Murali S."/>
            <person name="Gordon D."/>
            <person name="Cantsilieris S."/>
            <person name="Munson K."/>
            <person name="Nelson B."/>
            <person name="Raja A."/>
            <person name="Underwood J."/>
            <person name="Diekhans M."/>
            <person name="Fiddes I."/>
            <person name="Haussler D."/>
            <person name="Eichler E."/>
        </authorList>
    </citation>
    <scope>NUCLEOTIDE SEQUENCE [LARGE SCALE GENOMIC DNA]</scope>
    <source>
        <strain evidence="2">Susie</strain>
    </source>
</reference>
<dbReference type="AlphaFoldDB" id="A0A2J8SIY9"/>
<sequence length="77" mass="8393">MLEARREWSRKVFPWSGATQQPGTPFHSPSQTPRRSAGQRPAGVPVPADVFLWTSSRLCVPPPMCSSPRPATCVSAC</sequence>
<name>A0A2J8SIY9_PONAB</name>
<gene>
    <name evidence="2" type="ORF">CR201_G0042739</name>
</gene>
<evidence type="ECO:0000313" key="2">
    <source>
        <dbReference type="EMBL" id="PNJ20741.1"/>
    </source>
</evidence>
<accession>A0A2J8SIY9</accession>